<protein>
    <submittedName>
        <fullName evidence="2">Uncharacterized protein</fullName>
    </submittedName>
</protein>
<comment type="caution">
    <text evidence="2">The sequence shown here is derived from an EMBL/GenBank/DDBJ whole genome shotgun (WGS) entry which is preliminary data.</text>
</comment>
<organism evidence="2 3">
    <name type="scientific">Fusarium albosuccineum</name>
    <dbReference type="NCBI Taxonomy" id="1237068"/>
    <lineage>
        <taxon>Eukaryota</taxon>
        <taxon>Fungi</taxon>
        <taxon>Dikarya</taxon>
        <taxon>Ascomycota</taxon>
        <taxon>Pezizomycotina</taxon>
        <taxon>Sordariomycetes</taxon>
        <taxon>Hypocreomycetidae</taxon>
        <taxon>Hypocreales</taxon>
        <taxon>Nectriaceae</taxon>
        <taxon>Fusarium</taxon>
        <taxon>Fusarium decemcellulare species complex</taxon>
    </lineage>
</organism>
<keyword evidence="3" id="KW-1185">Reference proteome</keyword>
<evidence type="ECO:0000313" key="3">
    <source>
        <dbReference type="Proteomes" id="UP000554235"/>
    </source>
</evidence>
<evidence type="ECO:0000256" key="1">
    <source>
        <dbReference type="SAM" id="MobiDB-lite"/>
    </source>
</evidence>
<gene>
    <name evidence="2" type="ORF">FALBO_13062</name>
</gene>
<dbReference type="AlphaFoldDB" id="A0A8H4KZA0"/>
<proteinExistence type="predicted"/>
<dbReference type="Proteomes" id="UP000554235">
    <property type="component" value="Unassembled WGS sequence"/>
</dbReference>
<reference evidence="2 3" key="1">
    <citation type="submission" date="2020-01" db="EMBL/GenBank/DDBJ databases">
        <title>Identification and distribution of gene clusters putatively required for synthesis of sphingolipid metabolism inhibitors in phylogenetically diverse species of the filamentous fungus Fusarium.</title>
        <authorList>
            <person name="Kim H.-S."/>
            <person name="Busman M."/>
            <person name="Brown D.W."/>
            <person name="Divon H."/>
            <person name="Uhlig S."/>
            <person name="Proctor R.H."/>
        </authorList>
    </citation>
    <scope>NUCLEOTIDE SEQUENCE [LARGE SCALE GENOMIC DNA]</scope>
    <source>
        <strain evidence="2 3">NRRL 20459</strain>
    </source>
</reference>
<accession>A0A8H4KZA0</accession>
<feature type="region of interest" description="Disordered" evidence="1">
    <location>
        <begin position="1"/>
        <end position="41"/>
    </location>
</feature>
<name>A0A8H4KZA0_9HYPO</name>
<sequence length="352" mass="36018">MLGGQVPAGAVGSARPEWSPRLGSAVRESAQDEQTGWEGLEPVSSLRPRVGVDDVAVVAVGAELAADGLAVADEALVDELADEAVVGVVVDGSAAGIVAGRAVVEAAEAVVLVVDAETVGVGALAVAEDSELILDAAAVAVEDNADGSLGKPAGLLAESGEHAAAAHIGLAGHDYSTDSAVDVHSAAEGGVESEDAADGARGRGLAGHSQVAAGEKSPKQVLEPEKLDAERTVDRLLSWRRLCEQRAVVIVDWQPVAASAMEKPSRFDLHGPEAVGRTRDAKLHINKSGLGTYLNALSSSICPARRPAEGVSGPRRGASRLKEFNQGLKAPELYERMPHSFPSTPQPACSLG</sequence>
<feature type="region of interest" description="Disordered" evidence="1">
    <location>
        <begin position="182"/>
        <end position="221"/>
    </location>
</feature>
<dbReference type="EMBL" id="JAADYS010002001">
    <property type="protein sequence ID" value="KAF4460165.1"/>
    <property type="molecule type" value="Genomic_DNA"/>
</dbReference>
<evidence type="ECO:0000313" key="2">
    <source>
        <dbReference type="EMBL" id="KAF4460165.1"/>
    </source>
</evidence>